<gene>
    <name evidence="2" type="ORF">J2X31_000135</name>
</gene>
<name>A0ABU1TL45_9FLAO</name>
<evidence type="ECO:0000256" key="1">
    <source>
        <dbReference type="SAM" id="SignalP"/>
    </source>
</evidence>
<dbReference type="SUPFAM" id="SSF49464">
    <property type="entry name" value="Carboxypeptidase regulatory domain-like"/>
    <property type="match status" value="1"/>
</dbReference>
<dbReference type="Pfam" id="PF13715">
    <property type="entry name" value="CarbopepD_reg_2"/>
    <property type="match status" value="1"/>
</dbReference>
<proteinExistence type="predicted"/>
<comment type="caution">
    <text evidence="2">The sequence shown here is derived from an EMBL/GenBank/DDBJ whole genome shotgun (WGS) entry which is preliminary data.</text>
</comment>
<evidence type="ECO:0000313" key="3">
    <source>
        <dbReference type="Proteomes" id="UP001255185"/>
    </source>
</evidence>
<evidence type="ECO:0008006" key="4">
    <source>
        <dbReference type="Google" id="ProtNLM"/>
    </source>
</evidence>
<sequence length="504" mass="56775">MNKSLLILTVLLLQLAGFSQNITGKIVDVNTGESIPYANIAISGAENLISNEEGFFSISGKNNDASVLMVSYLGYISQQLTIGTLKKQSNIVKLQPGVFELDDVDVNKIKPNADAIMAKVKENIKKNHGVSPDAMKKTFFMRDFGTFKPKKLDIEITKSTGFSKKALKDANADVASFTSKLMNNPPQEFTDVLANYYSGTVTGKEKPVFTNKLEVVKATKLKDENRAVSIDNMEKMAANIFLKHLDTTKYYRIKSGWFGSRDTISLRKDYNKKKKKKEKRTELGSAKSNLYSTLAQNDVLGSRLNFANQTDLYEYTYEGAVYSAQNEFAYVVGFKPKKSKAKYTGKLYISEKDFAVLRADYNLAKGKTLGGLNVKWLLGIKASENVSNGTVIYKQNASGEGYHLQYASSETGQYFYLNRPLKFIELTNEDKDVVAVDIKVEGNMTEKVEFLNITQANIETSALEEVKEKEFEYIKLKRYDPKIWKDYTAIEPLEEMKQFKVVEE</sequence>
<organism evidence="2 3">
    <name type="scientific">Flavobacterium arsenatis</name>
    <dbReference type="NCBI Taxonomy" id="1484332"/>
    <lineage>
        <taxon>Bacteria</taxon>
        <taxon>Pseudomonadati</taxon>
        <taxon>Bacteroidota</taxon>
        <taxon>Flavobacteriia</taxon>
        <taxon>Flavobacteriales</taxon>
        <taxon>Flavobacteriaceae</taxon>
        <taxon>Flavobacterium</taxon>
    </lineage>
</organism>
<keyword evidence="1" id="KW-0732">Signal</keyword>
<keyword evidence="3" id="KW-1185">Reference proteome</keyword>
<feature type="signal peptide" evidence="1">
    <location>
        <begin position="1"/>
        <end position="21"/>
    </location>
</feature>
<dbReference type="EMBL" id="JAVDVI010000001">
    <property type="protein sequence ID" value="MDR6966142.1"/>
    <property type="molecule type" value="Genomic_DNA"/>
</dbReference>
<dbReference type="RefSeq" id="WP_310023597.1">
    <property type="nucleotide sequence ID" value="NZ_JAVDVI010000001.1"/>
</dbReference>
<accession>A0ABU1TL45</accession>
<dbReference type="InterPro" id="IPR008969">
    <property type="entry name" value="CarboxyPept-like_regulatory"/>
</dbReference>
<feature type="chain" id="PRO_5045291548" description="Carboxypeptidase-like regulatory domain-containing protein" evidence="1">
    <location>
        <begin position="22"/>
        <end position="504"/>
    </location>
</feature>
<protein>
    <recommendedName>
        <fullName evidence="4">Carboxypeptidase-like regulatory domain-containing protein</fullName>
    </recommendedName>
</protein>
<reference evidence="2 3" key="1">
    <citation type="submission" date="2023-07" db="EMBL/GenBank/DDBJ databases">
        <title>Sorghum-associated microbial communities from plants grown in Nebraska, USA.</title>
        <authorList>
            <person name="Schachtman D."/>
        </authorList>
    </citation>
    <scope>NUCLEOTIDE SEQUENCE [LARGE SCALE GENOMIC DNA]</scope>
    <source>
        <strain evidence="2 3">3773</strain>
    </source>
</reference>
<dbReference type="Proteomes" id="UP001255185">
    <property type="component" value="Unassembled WGS sequence"/>
</dbReference>
<evidence type="ECO:0000313" key="2">
    <source>
        <dbReference type="EMBL" id="MDR6966142.1"/>
    </source>
</evidence>